<dbReference type="PANTHER" id="PTHR48078:SF11">
    <property type="entry name" value="THREONINE DEHYDRATASE, MITOCHONDRIAL"/>
    <property type="match status" value="1"/>
</dbReference>
<sequence length="442" mass="48048">LNYRGAGISHRQVTLCLAPSPSSLLLTTRHNNQKKNLRHQPCIITALFTNPAEEISLKPSTPLNSFEKAPHKPFHQTQPLKKVSAESLKYESGFLGAVPDKSGGDNGREGNNNIHDAMRYLTNILMSNVYDVSIESPVDYAPKLSEKLHANLWLKREDLQPVFSFKIRGAYNMMAKLSRQQLARGVICSSAGNHAQGVALSAQKLGCSAVIVMPLTTPKIKWKTVEKLGATVVLIGESYDEAEAYAQQRAKDEGLIFVHPFDHPDVIAGQGTIGMEIMRQIQDPLHAIFVPIGGGGLIAGIAAYVKRVHPKVKIIGVEAYDANAMALSIHHGKRIMLERAGGFADGIAVKKVGEETFRLCTELIDGVVLVDHDAICASIKDMFEENRSILEPAGAVAIAGAETYCKYYGLKGENVVAITSGANMNFDRLGLVSQLAVGRRCE</sequence>
<dbReference type="InterPro" id="IPR005787">
    <property type="entry name" value="Thr_deHydtase_biosynth"/>
</dbReference>
<dbReference type="EMBL" id="AP020518">
    <property type="protein sequence ID" value="BBN67776.1"/>
    <property type="molecule type" value="Genomic_DNA"/>
</dbReference>
<dbReference type="CDD" id="cd01562">
    <property type="entry name" value="Thr-dehyd"/>
    <property type="match status" value="1"/>
</dbReference>
<dbReference type="Gene3D" id="3.40.50.1100">
    <property type="match status" value="2"/>
</dbReference>
<dbReference type="InterPro" id="IPR036052">
    <property type="entry name" value="TrpB-like_PALP_sf"/>
</dbReference>
<dbReference type="GO" id="GO:0009097">
    <property type="term" value="P:isoleucine biosynthetic process"/>
    <property type="evidence" value="ECO:0007669"/>
    <property type="project" value="UniProtKB-UniRule"/>
</dbReference>
<evidence type="ECO:0000256" key="9">
    <source>
        <dbReference type="ARBA" id="ARBA00023239"/>
    </source>
</evidence>
<evidence type="ECO:0000256" key="5">
    <source>
        <dbReference type="ARBA" id="ARBA00022605"/>
    </source>
</evidence>
<evidence type="ECO:0000256" key="10">
    <source>
        <dbReference type="ARBA" id="ARBA00023304"/>
    </source>
</evidence>
<comment type="similarity">
    <text evidence="4 11">Belongs to the serine/threonine dehydratase family.</text>
</comment>
<evidence type="ECO:0000256" key="6">
    <source>
        <dbReference type="ARBA" id="ARBA00022624"/>
    </source>
</evidence>
<feature type="non-terminal residue" evidence="14">
    <location>
        <position position="1"/>
    </location>
</feature>
<evidence type="ECO:0000256" key="11">
    <source>
        <dbReference type="RuleBase" id="RU362012"/>
    </source>
</evidence>
<dbReference type="GO" id="GO:0004794">
    <property type="term" value="F:threonine deaminase activity"/>
    <property type="evidence" value="ECO:0007669"/>
    <property type="project" value="UniProtKB-UniRule"/>
</dbReference>
<keyword evidence="12" id="KW-0472">Membrane</keyword>
<dbReference type="SUPFAM" id="SSF53686">
    <property type="entry name" value="Tryptophan synthase beta subunit-like PLP-dependent enzymes"/>
    <property type="match status" value="1"/>
</dbReference>
<evidence type="ECO:0000256" key="1">
    <source>
        <dbReference type="ARBA" id="ARBA00001274"/>
    </source>
</evidence>
<keyword evidence="8 11" id="KW-0663">Pyridoxal phosphate</keyword>
<dbReference type="AlphaFoldDB" id="A0A5H2XY85"/>
<keyword evidence="9 11" id="KW-0456">Lyase</keyword>
<dbReference type="EC" id="4.3.1.19" evidence="11"/>
<dbReference type="PANTHER" id="PTHR48078">
    <property type="entry name" value="THREONINE DEHYDRATASE, MITOCHONDRIAL-RELATED"/>
    <property type="match status" value="1"/>
</dbReference>
<evidence type="ECO:0000256" key="4">
    <source>
        <dbReference type="ARBA" id="ARBA00010869"/>
    </source>
</evidence>
<evidence type="ECO:0000256" key="3">
    <source>
        <dbReference type="ARBA" id="ARBA00004810"/>
    </source>
</evidence>
<keyword evidence="12" id="KW-1133">Transmembrane helix</keyword>
<evidence type="ECO:0000256" key="2">
    <source>
        <dbReference type="ARBA" id="ARBA00001933"/>
    </source>
</evidence>
<name>A0A5H2XY85_PRUDU</name>
<dbReference type="GO" id="GO:0006565">
    <property type="term" value="P:L-serine catabolic process"/>
    <property type="evidence" value="ECO:0007669"/>
    <property type="project" value="TreeGrafter"/>
</dbReference>
<dbReference type="NCBIfam" id="TIGR01124">
    <property type="entry name" value="ilvA_2Cterm"/>
    <property type="match status" value="1"/>
</dbReference>
<feature type="transmembrane region" description="Helical" evidence="12">
    <location>
        <begin position="285"/>
        <end position="305"/>
    </location>
</feature>
<dbReference type="InterPro" id="IPR050147">
    <property type="entry name" value="Ser/Thr_Dehydratase"/>
</dbReference>
<evidence type="ECO:0000259" key="13">
    <source>
        <dbReference type="Pfam" id="PF00291"/>
    </source>
</evidence>
<dbReference type="FunFam" id="3.40.50.1100:FF:000008">
    <property type="entry name" value="L-threonine dehydratase"/>
    <property type="match status" value="1"/>
</dbReference>
<comment type="catalytic activity">
    <reaction evidence="1 11">
        <text>L-threonine = 2-oxobutanoate + NH4(+)</text>
        <dbReference type="Rhea" id="RHEA:22108"/>
        <dbReference type="ChEBI" id="CHEBI:16763"/>
        <dbReference type="ChEBI" id="CHEBI:28938"/>
        <dbReference type="ChEBI" id="CHEBI:57926"/>
        <dbReference type="EC" id="4.3.1.19"/>
    </reaction>
</comment>
<keyword evidence="12" id="KW-0812">Transmembrane</keyword>
<evidence type="ECO:0000256" key="7">
    <source>
        <dbReference type="ARBA" id="ARBA00022737"/>
    </source>
</evidence>
<proteinExistence type="inferred from homology"/>
<comment type="pathway">
    <text evidence="3 11">Amino-acid biosynthesis; L-isoleucine biosynthesis; 2-oxobutanoate from L-threonine: step 1/1.</text>
</comment>
<comment type="cofactor">
    <cofactor evidence="2 11">
        <name>pyridoxal 5'-phosphate</name>
        <dbReference type="ChEBI" id="CHEBI:597326"/>
    </cofactor>
</comment>
<evidence type="ECO:0000313" key="14">
    <source>
        <dbReference type="EMBL" id="BBN67776.1"/>
    </source>
</evidence>
<keyword evidence="6 11" id="KW-0412">Isoleucine biosynthesis</keyword>
<dbReference type="GO" id="GO:0030170">
    <property type="term" value="F:pyridoxal phosphate binding"/>
    <property type="evidence" value="ECO:0007669"/>
    <property type="project" value="InterPro"/>
</dbReference>
<dbReference type="InterPro" id="IPR000634">
    <property type="entry name" value="Ser/Thr_deHydtase_PyrdxlP-BS"/>
</dbReference>
<dbReference type="UniPathway" id="UPA00047">
    <property type="reaction ID" value="UER00054"/>
</dbReference>
<organism evidence="14">
    <name type="scientific">Prunus dulcis</name>
    <name type="common">Almond</name>
    <name type="synonym">Amygdalus dulcis</name>
    <dbReference type="NCBI Taxonomy" id="3755"/>
    <lineage>
        <taxon>Eukaryota</taxon>
        <taxon>Viridiplantae</taxon>
        <taxon>Streptophyta</taxon>
        <taxon>Embryophyta</taxon>
        <taxon>Tracheophyta</taxon>
        <taxon>Spermatophyta</taxon>
        <taxon>Magnoliopsida</taxon>
        <taxon>eudicotyledons</taxon>
        <taxon>Gunneridae</taxon>
        <taxon>Pentapetalae</taxon>
        <taxon>rosids</taxon>
        <taxon>fabids</taxon>
        <taxon>Rosales</taxon>
        <taxon>Rosaceae</taxon>
        <taxon>Amygdaloideae</taxon>
        <taxon>Amygdaleae</taxon>
        <taxon>Prunus</taxon>
    </lineage>
</organism>
<dbReference type="InterPro" id="IPR001926">
    <property type="entry name" value="TrpB-like_PALP"/>
</dbReference>
<gene>
    <name evidence="14" type="ORF">Prudu_181S000200</name>
</gene>
<feature type="domain" description="Tryptophan synthase beta chain-like PALP" evidence="13">
    <location>
        <begin position="136"/>
        <end position="421"/>
    </location>
</feature>
<protein>
    <recommendedName>
        <fullName evidence="11">Threonine dehydratase</fullName>
        <ecNumber evidence="11">4.3.1.19</ecNumber>
    </recommendedName>
    <alternativeName>
        <fullName evidence="11">Threonine deaminase</fullName>
    </alternativeName>
</protein>
<keyword evidence="7" id="KW-0677">Repeat</keyword>
<dbReference type="PROSITE" id="PS00165">
    <property type="entry name" value="DEHYDRATASE_SER_THR"/>
    <property type="match status" value="1"/>
</dbReference>
<dbReference type="Pfam" id="PF00291">
    <property type="entry name" value="PALP"/>
    <property type="match status" value="1"/>
</dbReference>
<dbReference type="GO" id="GO:0006567">
    <property type="term" value="P:L-threonine catabolic process"/>
    <property type="evidence" value="ECO:0007669"/>
    <property type="project" value="TreeGrafter"/>
</dbReference>
<reference evidence="14" key="1">
    <citation type="journal article" date="2019" name="Science">
        <title>Mutation of a bHLH transcription factor allowed almond domestication.</title>
        <authorList>
            <person name="Sanchez-Perez R."/>
            <person name="Pavan S."/>
            <person name="Mazzeo R."/>
            <person name="Moldovan C."/>
            <person name="Aiese Cigliano R."/>
            <person name="Del Cueto J."/>
            <person name="Ricciardi F."/>
            <person name="Lotti C."/>
            <person name="Ricciardi L."/>
            <person name="Dicenta F."/>
            <person name="Lopez-Marques R.L."/>
            <person name="Lindberg Moller B."/>
        </authorList>
    </citation>
    <scope>NUCLEOTIDE SEQUENCE</scope>
</reference>
<accession>A0A5H2XY85</accession>
<feature type="non-terminal residue" evidence="14">
    <location>
        <position position="442"/>
    </location>
</feature>
<keyword evidence="5 11" id="KW-0028">Amino-acid biosynthesis</keyword>
<dbReference type="GO" id="GO:0003941">
    <property type="term" value="F:L-serine ammonia-lyase activity"/>
    <property type="evidence" value="ECO:0007669"/>
    <property type="project" value="TreeGrafter"/>
</dbReference>
<evidence type="ECO:0000256" key="8">
    <source>
        <dbReference type="ARBA" id="ARBA00022898"/>
    </source>
</evidence>
<keyword evidence="10 11" id="KW-0100">Branched-chain amino acid biosynthesis</keyword>
<evidence type="ECO:0000256" key="12">
    <source>
        <dbReference type="SAM" id="Phobius"/>
    </source>
</evidence>